<dbReference type="SUPFAM" id="SSF49367">
    <property type="entry name" value="Superoxide reductase-like"/>
    <property type="match status" value="1"/>
</dbReference>
<accession>R6IJP2</accession>
<dbReference type="SUPFAM" id="SSF57802">
    <property type="entry name" value="Rubredoxin-like"/>
    <property type="match status" value="1"/>
</dbReference>
<keyword evidence="10" id="KW-1185">Reference proteome</keyword>
<dbReference type="PANTHER" id="PTHR36541:SF1">
    <property type="entry name" value="SUPEROXIDE REDUCTASE-RELATED"/>
    <property type="match status" value="1"/>
</dbReference>
<dbReference type="Pfam" id="PF01880">
    <property type="entry name" value="Desulfoferrodox"/>
    <property type="match status" value="1"/>
</dbReference>
<dbReference type="OrthoDB" id="9813152at2"/>
<dbReference type="InterPro" id="IPR002742">
    <property type="entry name" value="Desulfoferrodoxin_Fe-bd_dom"/>
</dbReference>
<comment type="similarity">
    <text evidence="1">Belongs to the desulfoferrodoxin family.</text>
</comment>
<dbReference type="EMBL" id="WNBW01000010">
    <property type="protein sequence ID" value="MTU04709.1"/>
    <property type="molecule type" value="Genomic_DNA"/>
</dbReference>
<dbReference type="Proteomes" id="UP000484547">
    <property type="component" value="Unassembled WGS sequence"/>
</dbReference>
<sequence length="128" mass="14084">MGEKKFYICKHCGNMIGMIKSSGVNVVCCGDPMTELKPNTVEASQEKHLPVVTIEGNIVKVKVGSVEHPMTEEHHIAWIYLETEQGGQRKKLAVGSKPEAEFALAGGDKVVGVYEYCNLHGLWLTKVE</sequence>
<keyword evidence="5" id="KW-0408">Iron</keyword>
<comment type="caution">
    <text evidence="7">The sequence shown here is derived from an EMBL/GenBank/DDBJ whole genome shotgun (WGS) entry which is preliminary data.</text>
</comment>
<dbReference type="NCBIfam" id="TIGR00332">
    <property type="entry name" value="neela_ferrous"/>
    <property type="match status" value="1"/>
</dbReference>
<accession>A0A3G9H3D3</accession>
<dbReference type="GeneID" id="49407929"/>
<gene>
    <name evidence="7" type="ORF">BN533_00108</name>
    <name evidence="8" type="ORF">GMD11_09570</name>
    <name evidence="9" type="ORF">GMD18_09905</name>
</gene>
<keyword evidence="3" id="KW-0479">Metal-binding</keyword>
<evidence type="ECO:0000313" key="7">
    <source>
        <dbReference type="EMBL" id="CDB46689.1"/>
    </source>
</evidence>
<protein>
    <submittedName>
        <fullName evidence="7 8">Desulfoferrodoxin</fullName>
    </submittedName>
</protein>
<dbReference type="PANTHER" id="PTHR36541">
    <property type="entry name" value="SUPEROXIDE REDUCTASE-RELATED"/>
    <property type="match status" value="1"/>
</dbReference>
<dbReference type="GO" id="GO:0005506">
    <property type="term" value="F:iron ion binding"/>
    <property type="evidence" value="ECO:0007669"/>
    <property type="project" value="InterPro"/>
</dbReference>
<dbReference type="Gene3D" id="2.60.40.730">
    <property type="entry name" value="SOR catalytic domain"/>
    <property type="match status" value="1"/>
</dbReference>
<dbReference type="Proteomes" id="UP000443070">
    <property type="component" value="Unassembled WGS sequence"/>
</dbReference>
<feature type="domain" description="Desulfoferrodoxin ferrous iron-binding" evidence="6">
    <location>
        <begin position="41"/>
        <end position="124"/>
    </location>
</feature>
<evidence type="ECO:0000313" key="10">
    <source>
        <dbReference type="Proteomes" id="UP000443070"/>
    </source>
</evidence>
<dbReference type="InterPro" id="IPR036073">
    <property type="entry name" value="Desulfoferrodoxin_Fe-bd_dom_sf"/>
</dbReference>
<evidence type="ECO:0000313" key="8">
    <source>
        <dbReference type="EMBL" id="MTT76510.1"/>
    </source>
</evidence>
<proteinExistence type="inferred from homology"/>
<reference evidence="10 11" key="2">
    <citation type="journal article" date="2019" name="Nat. Med.">
        <title>A library of human gut bacterial isolates paired with longitudinal multiomics data enables mechanistic microbiome research.</title>
        <authorList>
            <person name="Poyet M."/>
            <person name="Groussin M."/>
            <person name="Gibbons S.M."/>
            <person name="Avila-Pacheco J."/>
            <person name="Jiang X."/>
            <person name="Kearney S.M."/>
            <person name="Perrotta A.R."/>
            <person name="Berdy B."/>
            <person name="Zhao S."/>
            <person name="Lieberman T.D."/>
            <person name="Swanson P.K."/>
            <person name="Smith M."/>
            <person name="Roesemann S."/>
            <person name="Alexander J.E."/>
            <person name="Rich S.A."/>
            <person name="Livny J."/>
            <person name="Vlamakis H."/>
            <person name="Clish C."/>
            <person name="Bullock K."/>
            <person name="Deik A."/>
            <person name="Scott J."/>
            <person name="Pierce K.A."/>
            <person name="Xavier R.J."/>
            <person name="Alm E.J."/>
        </authorList>
    </citation>
    <scope>NUCLEOTIDE SEQUENCE [LARGE SCALE GENOMIC DNA]</scope>
    <source>
        <strain evidence="8 11">BIOML-A13</strain>
        <strain evidence="9 10">BIOML-A3</strain>
    </source>
</reference>
<evidence type="ECO:0000256" key="3">
    <source>
        <dbReference type="ARBA" id="ARBA00022723"/>
    </source>
</evidence>
<dbReference type="AlphaFoldDB" id="A0A3G9H3D3"/>
<dbReference type="RefSeq" id="WP_021717012.1">
    <property type="nucleotide sequence ID" value="NZ_AP019004.1"/>
</dbReference>
<dbReference type="EMBL" id="WNBM01000008">
    <property type="protein sequence ID" value="MTT76510.1"/>
    <property type="molecule type" value="Genomic_DNA"/>
</dbReference>
<evidence type="ECO:0000256" key="4">
    <source>
        <dbReference type="ARBA" id="ARBA00022982"/>
    </source>
</evidence>
<evidence type="ECO:0000256" key="5">
    <source>
        <dbReference type="ARBA" id="ARBA00023004"/>
    </source>
</evidence>
<reference evidence="7" key="1">
    <citation type="submission" date="2012-11" db="EMBL/GenBank/DDBJ databases">
        <title>Dependencies among metagenomic species, viruses, plasmids and units of genetic variation.</title>
        <authorList>
            <person name="Nielsen H.B."/>
            <person name="Almeida M."/>
            <person name="Juncker A.S."/>
            <person name="Rasmussen S."/>
            <person name="Li J."/>
            <person name="Sunagawa S."/>
            <person name="Plichta D."/>
            <person name="Gautier L."/>
            <person name="Le Chatelier E."/>
            <person name="Peletier E."/>
            <person name="Bonde I."/>
            <person name="Nielsen T."/>
            <person name="Manichanh C."/>
            <person name="Arumugam M."/>
            <person name="Batto J."/>
            <person name="Santos M.B.Q.D."/>
            <person name="Blom N."/>
            <person name="Borruel N."/>
            <person name="Burgdorf K.S."/>
            <person name="Boumezbeur F."/>
            <person name="Casellas F."/>
            <person name="Dore J."/>
            <person name="Guarner F."/>
            <person name="Hansen T."/>
            <person name="Hildebrand F."/>
            <person name="Kaas R.S."/>
            <person name="Kennedy S."/>
            <person name="Kristiansen K."/>
            <person name="Kultima J.R."/>
            <person name="Leonard P."/>
            <person name="Levenez F."/>
            <person name="Lund O."/>
            <person name="Moumen B."/>
            <person name="Le Paslier D."/>
            <person name="Pons N."/>
            <person name="Pedersen O."/>
            <person name="Prifti E."/>
            <person name="Qin J."/>
            <person name="Raes J."/>
            <person name="Tap J."/>
            <person name="Tims S."/>
            <person name="Ussery D.W."/>
            <person name="Yamada T."/>
            <person name="MetaHit consortium"/>
            <person name="Renault P."/>
            <person name="Sicheritz-Ponten T."/>
            <person name="Bork P."/>
            <person name="Wang J."/>
            <person name="Brunak S."/>
            <person name="Ehrlich S.D."/>
        </authorList>
    </citation>
    <scope>NUCLEOTIDE SEQUENCE [LARGE SCALE GENOMIC DNA]</scope>
</reference>
<evidence type="ECO:0000256" key="1">
    <source>
        <dbReference type="ARBA" id="ARBA00005941"/>
    </source>
</evidence>
<organism evidence="7">
    <name type="scientific">Phascolarctobacterium faecium</name>
    <dbReference type="NCBI Taxonomy" id="33025"/>
    <lineage>
        <taxon>Bacteria</taxon>
        <taxon>Bacillati</taxon>
        <taxon>Bacillota</taxon>
        <taxon>Negativicutes</taxon>
        <taxon>Acidaminococcales</taxon>
        <taxon>Acidaminococcaceae</taxon>
        <taxon>Phascolarctobacterium</taxon>
    </lineage>
</organism>
<dbReference type="EMBL" id="CBDS010000093">
    <property type="protein sequence ID" value="CDB46689.1"/>
    <property type="molecule type" value="Genomic_DNA"/>
</dbReference>
<name>A0A3G9H3D3_9FIRM</name>
<evidence type="ECO:0000313" key="11">
    <source>
        <dbReference type="Proteomes" id="UP000484547"/>
    </source>
</evidence>
<dbReference type="InterPro" id="IPR051233">
    <property type="entry name" value="Desulfoferrodoxin_SOR"/>
</dbReference>
<dbReference type="GO" id="GO:0050605">
    <property type="term" value="F:superoxide reductase activity"/>
    <property type="evidence" value="ECO:0007669"/>
    <property type="project" value="UniProtKB-EC"/>
</dbReference>
<keyword evidence="2" id="KW-0813">Transport</keyword>
<evidence type="ECO:0000256" key="2">
    <source>
        <dbReference type="ARBA" id="ARBA00022448"/>
    </source>
</evidence>
<evidence type="ECO:0000259" key="6">
    <source>
        <dbReference type="Pfam" id="PF01880"/>
    </source>
</evidence>
<keyword evidence="4" id="KW-0249">Electron transport</keyword>
<evidence type="ECO:0000313" key="9">
    <source>
        <dbReference type="EMBL" id="MTU04709.1"/>
    </source>
</evidence>